<dbReference type="InterPro" id="IPR003646">
    <property type="entry name" value="SH3-like_bac-type"/>
</dbReference>
<evidence type="ECO:0000313" key="3">
    <source>
        <dbReference type="EMBL" id="HDX30996.1"/>
    </source>
</evidence>
<sequence>MQNTRLDRRPPSSGGLSRMLEGPAAWLVTFIVIPGLLVAILLLPPISLLDRLQAFTFERINAATGGAIMDPDGTTVNFPAEGVLANFQAKITSTPRVNFIEGRAGERMYKAAQNLPDTLIVKSPVYHVEIRGRAPLQTIVTIPIPNDSLPYETLAVYEWTGETWRHMPAHVLPEADIIESRLDYVPRDFVVVQTLPGVPSVTLNLGLDGQLPQGAVVTNEARGVLNLRGDGGLDGQAPPNTGNTVPIITNVEGQTVRTDLINNLLIDPGLQDNQLMTLEQLVVANGYPGLLIDYRGVDAVPSARADYARFIARLAERLAAHNKTLAVRVEPAIPISPEQWNTGGYDWRALSRAATTVIVPAPIDPRAYAPGGEMELLLNYATDEIGASKLAIELPAHSVERSGNYLLLKGYQEALAPLLGTIAAEAGDDGNVVISLDNPRLQGQVQWDDTLGIYYYTYLDDQGLQRTVYIETAGSLGRKLDLLRKYNVTNVTLQIPANGDIDPATLQVLQRFQMGEATSSAPAAQMAVAYTLYAEDGSVLGQQIRPLDSPRTTFQIASAASGSLRVDAQLVNANGTALTSPKSAVLALAASNKAETSAETAAAVMLSVDQIVNVREGPGTTFNVLGQVTPGQSYKVIGKTPSADWWQIEFGNRNGWVIAQLATISGNRDAVAVAQNIPEPPAAVAASAPAQAASPQPEPVAAAAAPAPVAAPSGGQGFGYGIQVHAVDNGQIWRILDAVNDLGFNWIKQQIEWKRFEAGGPGQIDWPGMDEIVEAAGSRGVSVLFSVVNAPDWAREPGFDRSVGGPPQDPQTFANFLGAIAGRYCGKSLKAIEVWNEQNLHYEWGNRPLNPAEYVQLLAVSYNAIKSACPSMTVVSGALTPAGNNPPYAMDDFTYLEEMFKAGANNYLDAVGAHPSGYNVPPSVTWENACEAIQKHGNTFNGACDSPHHSWSFRSTMEGYRNIMNVYGAGNKKIWPTEFGWAAGGAYDPRYRYADDNDFTEQAQWTVEAFQMMKNWGWVGPAFLWNLNFRVVADGTEKAQWGIVDRNWNPLPVYTALKQMPK</sequence>
<name>A0A7C1FG92_9CHLR</name>
<dbReference type="EMBL" id="DSMG01000063">
    <property type="protein sequence ID" value="HDX30996.1"/>
    <property type="molecule type" value="Genomic_DNA"/>
</dbReference>
<accession>A0A7C1FG92</accession>
<feature type="domain" description="SH3b" evidence="2">
    <location>
        <begin position="599"/>
        <end position="666"/>
    </location>
</feature>
<dbReference type="PANTHER" id="PTHR12631:SF10">
    <property type="entry name" value="BETA-XYLOSIDASE-LIKE PROTEIN-RELATED"/>
    <property type="match status" value="1"/>
</dbReference>
<dbReference type="InterPro" id="IPR017853">
    <property type="entry name" value="GH"/>
</dbReference>
<dbReference type="Pfam" id="PF08239">
    <property type="entry name" value="SH3_3"/>
    <property type="match status" value="1"/>
</dbReference>
<dbReference type="Gene3D" id="2.30.30.40">
    <property type="entry name" value="SH3 Domains"/>
    <property type="match status" value="1"/>
</dbReference>
<dbReference type="InterPro" id="IPR051923">
    <property type="entry name" value="Glycosyl_Hydrolase_39"/>
</dbReference>
<dbReference type="AlphaFoldDB" id="A0A7C1FG92"/>
<dbReference type="Gene3D" id="3.10.50.10">
    <property type="match status" value="1"/>
</dbReference>
<gene>
    <name evidence="3" type="ORF">ENQ20_05815</name>
</gene>
<feature type="transmembrane region" description="Helical" evidence="1">
    <location>
        <begin position="24"/>
        <end position="43"/>
    </location>
</feature>
<keyword evidence="1" id="KW-0812">Transmembrane</keyword>
<reference evidence="3" key="1">
    <citation type="journal article" date="2020" name="mSystems">
        <title>Genome- and Community-Level Interaction Insights into Carbon Utilization and Element Cycling Functions of Hydrothermarchaeota in Hydrothermal Sediment.</title>
        <authorList>
            <person name="Zhou Z."/>
            <person name="Liu Y."/>
            <person name="Xu W."/>
            <person name="Pan J."/>
            <person name="Luo Z.H."/>
            <person name="Li M."/>
        </authorList>
    </citation>
    <scope>NUCLEOTIDE SEQUENCE [LARGE SCALE GENOMIC DNA]</scope>
    <source>
        <strain evidence="3">SpSt-289</strain>
    </source>
</reference>
<evidence type="ECO:0000259" key="2">
    <source>
        <dbReference type="PROSITE" id="PS51781"/>
    </source>
</evidence>
<protein>
    <recommendedName>
        <fullName evidence="2">SH3b domain-containing protein</fullName>
    </recommendedName>
</protein>
<dbReference type="Gene3D" id="3.20.20.80">
    <property type="entry name" value="Glycosidases"/>
    <property type="match status" value="2"/>
</dbReference>
<dbReference type="InterPro" id="IPR029070">
    <property type="entry name" value="Chitinase_insertion_sf"/>
</dbReference>
<keyword evidence="1" id="KW-0472">Membrane</keyword>
<dbReference type="SUPFAM" id="SSF51445">
    <property type="entry name" value="(Trans)glycosidases"/>
    <property type="match status" value="2"/>
</dbReference>
<keyword evidence="1" id="KW-1133">Transmembrane helix</keyword>
<organism evidence="3">
    <name type="scientific">Caldilinea aerophila</name>
    <dbReference type="NCBI Taxonomy" id="133453"/>
    <lineage>
        <taxon>Bacteria</taxon>
        <taxon>Bacillati</taxon>
        <taxon>Chloroflexota</taxon>
        <taxon>Caldilineae</taxon>
        <taxon>Caldilineales</taxon>
        <taxon>Caldilineaceae</taxon>
        <taxon>Caldilinea</taxon>
    </lineage>
</organism>
<dbReference type="GO" id="GO:0004553">
    <property type="term" value="F:hydrolase activity, hydrolyzing O-glycosyl compounds"/>
    <property type="evidence" value="ECO:0007669"/>
    <property type="project" value="TreeGrafter"/>
</dbReference>
<dbReference type="SMART" id="SM00287">
    <property type="entry name" value="SH3b"/>
    <property type="match status" value="1"/>
</dbReference>
<dbReference type="PANTHER" id="PTHR12631">
    <property type="entry name" value="ALPHA-L-IDURONIDASE"/>
    <property type="match status" value="1"/>
</dbReference>
<comment type="caution">
    <text evidence="3">The sequence shown here is derived from an EMBL/GenBank/DDBJ whole genome shotgun (WGS) entry which is preliminary data.</text>
</comment>
<evidence type="ECO:0000256" key="1">
    <source>
        <dbReference type="SAM" id="Phobius"/>
    </source>
</evidence>
<dbReference type="PROSITE" id="PS51781">
    <property type="entry name" value="SH3B"/>
    <property type="match status" value="1"/>
</dbReference>
<proteinExistence type="predicted"/>